<accession>A0A067LST6</accession>
<dbReference type="Proteomes" id="UP000027195">
    <property type="component" value="Unassembled WGS sequence"/>
</dbReference>
<dbReference type="EMBL" id="KL198154">
    <property type="protein sequence ID" value="KDQ06129.1"/>
    <property type="molecule type" value="Genomic_DNA"/>
</dbReference>
<keyword evidence="3" id="KW-1185">Reference proteome</keyword>
<keyword evidence="1" id="KW-1133">Transmembrane helix</keyword>
<evidence type="ECO:0000256" key="1">
    <source>
        <dbReference type="SAM" id="Phobius"/>
    </source>
</evidence>
<name>A0A067LST6_BOTB1</name>
<dbReference type="InParanoid" id="A0A067LST6"/>
<reference evidence="3" key="1">
    <citation type="journal article" date="2014" name="Proc. Natl. Acad. Sci. U.S.A.">
        <title>Extensive sampling of basidiomycete genomes demonstrates inadequacy of the white-rot/brown-rot paradigm for wood decay fungi.</title>
        <authorList>
            <person name="Riley R."/>
            <person name="Salamov A.A."/>
            <person name="Brown D.W."/>
            <person name="Nagy L.G."/>
            <person name="Floudas D."/>
            <person name="Held B.W."/>
            <person name="Levasseur A."/>
            <person name="Lombard V."/>
            <person name="Morin E."/>
            <person name="Otillar R."/>
            <person name="Lindquist E.A."/>
            <person name="Sun H."/>
            <person name="LaButti K.M."/>
            <person name="Schmutz J."/>
            <person name="Jabbour D."/>
            <person name="Luo H."/>
            <person name="Baker S.E."/>
            <person name="Pisabarro A.G."/>
            <person name="Walton J.D."/>
            <person name="Blanchette R.A."/>
            <person name="Henrissat B."/>
            <person name="Martin F."/>
            <person name="Cullen D."/>
            <person name="Hibbett D.S."/>
            <person name="Grigoriev I.V."/>
        </authorList>
    </citation>
    <scope>NUCLEOTIDE SEQUENCE [LARGE SCALE GENOMIC DNA]</scope>
    <source>
        <strain evidence="3">FD-172 SS1</strain>
    </source>
</reference>
<dbReference type="HOGENOM" id="CLU_1854922_0_0_1"/>
<sequence>MDKICVLQHLFDIVNIIIGTIILMTFVDITFFAISIVVTFSGFLSLVSLCWIDSQAYLLCLISSQDLSFRWFINIIQHLCHDLDMLHTKSGPPLCSYPIPDSGLGAAAITPKASTLLHAPPHPPECPEFVLFLQLVLD</sequence>
<organism evidence="2 3">
    <name type="scientific">Botryobasidium botryosum (strain FD-172 SS1)</name>
    <dbReference type="NCBI Taxonomy" id="930990"/>
    <lineage>
        <taxon>Eukaryota</taxon>
        <taxon>Fungi</taxon>
        <taxon>Dikarya</taxon>
        <taxon>Basidiomycota</taxon>
        <taxon>Agaricomycotina</taxon>
        <taxon>Agaricomycetes</taxon>
        <taxon>Cantharellales</taxon>
        <taxon>Botryobasidiaceae</taxon>
        <taxon>Botryobasidium</taxon>
    </lineage>
</organism>
<evidence type="ECO:0000313" key="3">
    <source>
        <dbReference type="Proteomes" id="UP000027195"/>
    </source>
</evidence>
<gene>
    <name evidence="2" type="ORF">BOTBODRAFT_181877</name>
</gene>
<keyword evidence="1" id="KW-0472">Membrane</keyword>
<feature type="transmembrane region" description="Helical" evidence="1">
    <location>
        <begin position="12"/>
        <end position="37"/>
    </location>
</feature>
<keyword evidence="1" id="KW-0812">Transmembrane</keyword>
<dbReference type="AlphaFoldDB" id="A0A067LST6"/>
<evidence type="ECO:0000313" key="2">
    <source>
        <dbReference type="EMBL" id="KDQ06129.1"/>
    </source>
</evidence>
<protein>
    <submittedName>
        <fullName evidence="2">Uncharacterized protein</fullName>
    </submittedName>
</protein>
<proteinExistence type="predicted"/>